<reference evidence="4 5" key="2">
    <citation type="journal article" date="2010" name="Nucleic Acids Res.">
        <title>BeetleBase in 2010: revisions to provide comprehensive genomic information for Tribolium castaneum.</title>
        <authorList>
            <person name="Kim H.S."/>
            <person name="Murphy T."/>
            <person name="Xia J."/>
            <person name="Caragea D."/>
            <person name="Park Y."/>
            <person name="Beeman R.W."/>
            <person name="Lorenzen M.D."/>
            <person name="Butcher S."/>
            <person name="Manak J.R."/>
            <person name="Brown S.J."/>
        </authorList>
    </citation>
    <scope>GENOME REANNOTATION</scope>
    <source>
        <strain evidence="4 5">Georgia GA2</strain>
    </source>
</reference>
<dbReference type="GO" id="GO:0006508">
    <property type="term" value="P:proteolysis"/>
    <property type="evidence" value="ECO:0007669"/>
    <property type="project" value="UniProtKB-KW"/>
</dbReference>
<dbReference type="OMA" id="FISANGC"/>
<dbReference type="HOGENOM" id="CLU_006842_7_6_1"/>
<protein>
    <submittedName>
        <fullName evidence="4">Serine protease H119</fullName>
    </submittedName>
</protein>
<dbReference type="GO" id="GO:0004252">
    <property type="term" value="F:serine-type endopeptidase activity"/>
    <property type="evidence" value="ECO:0007669"/>
    <property type="project" value="InterPro"/>
</dbReference>
<dbReference type="Gene3D" id="2.40.10.10">
    <property type="entry name" value="Trypsin-like serine proteases"/>
    <property type="match status" value="2"/>
</dbReference>
<keyword evidence="4" id="KW-0645">Protease</keyword>
<dbReference type="PhylomeDB" id="D6WN58"/>
<dbReference type="GO" id="GO:0005615">
    <property type="term" value="C:extracellular space"/>
    <property type="evidence" value="ECO:0000318"/>
    <property type="project" value="GO_Central"/>
</dbReference>
<feature type="domain" description="Peptidase S1" evidence="3">
    <location>
        <begin position="24"/>
        <end position="255"/>
    </location>
</feature>
<sequence length="261" mass="28095">MIKYSVLILIVLAVSVNAKPGVGIIGGKTAKAGQFPFAAAITKSTSTGSYFCAGTLFKNKWVITSGQCVDEAQLFTIRIGSNSLSSNDANAVRLSTDIYYLHPEFNKTTLENDIGLIQFRLAITYTEYIKPVSLLSTIKIPDYTSVITLGWGQTSDETSGLVDELNYVYLTTLSNDECKLTYGNQITDNMVCAEGNYNEGTCKGDLGSPMILYGGALTYLVGVSSFISANGCESTDPSGFTRIGPYGSWISNITKSNSVYL</sequence>
<dbReference type="InterPro" id="IPR043504">
    <property type="entry name" value="Peptidase_S1_PA_chymotrypsin"/>
</dbReference>
<dbReference type="InterPro" id="IPR051333">
    <property type="entry name" value="CLIP_Serine_Protease"/>
</dbReference>
<dbReference type="SMART" id="SM00020">
    <property type="entry name" value="Tryp_SPc"/>
    <property type="match status" value="1"/>
</dbReference>
<organism evidence="4 5">
    <name type="scientific">Tribolium castaneum</name>
    <name type="common">Red flour beetle</name>
    <dbReference type="NCBI Taxonomy" id="7070"/>
    <lineage>
        <taxon>Eukaryota</taxon>
        <taxon>Metazoa</taxon>
        <taxon>Ecdysozoa</taxon>
        <taxon>Arthropoda</taxon>
        <taxon>Hexapoda</taxon>
        <taxon>Insecta</taxon>
        <taxon>Pterygota</taxon>
        <taxon>Neoptera</taxon>
        <taxon>Endopterygota</taxon>
        <taxon>Coleoptera</taxon>
        <taxon>Polyphaga</taxon>
        <taxon>Cucujiformia</taxon>
        <taxon>Tenebrionidae</taxon>
        <taxon>Tenebrionidae incertae sedis</taxon>
        <taxon>Tribolium</taxon>
    </lineage>
</organism>
<evidence type="ECO:0000259" key="3">
    <source>
        <dbReference type="PROSITE" id="PS50240"/>
    </source>
</evidence>
<name>D6WN58_TRICA</name>
<gene>
    <name evidence="4" type="primary">AUGUSTUS-3.0.2_10938</name>
    <name evidence="4" type="ORF">TcasGA2_TC010938</name>
</gene>
<dbReference type="FunFam" id="2.40.10.10:FF:000068">
    <property type="entry name" value="transmembrane protease serine 2"/>
    <property type="match status" value="1"/>
</dbReference>
<dbReference type="AlphaFoldDB" id="D6WN58"/>
<proteinExistence type="predicted"/>
<evidence type="ECO:0000256" key="2">
    <source>
        <dbReference type="SAM" id="SignalP"/>
    </source>
</evidence>
<keyword evidence="1" id="KW-1015">Disulfide bond</keyword>
<accession>D6WN58</accession>
<dbReference type="InterPro" id="IPR001314">
    <property type="entry name" value="Peptidase_S1A"/>
</dbReference>
<dbReference type="GO" id="GO:0045087">
    <property type="term" value="P:innate immune response"/>
    <property type="evidence" value="ECO:0000318"/>
    <property type="project" value="GO_Central"/>
</dbReference>
<keyword evidence="2" id="KW-0732">Signal</keyword>
<evidence type="ECO:0000256" key="1">
    <source>
        <dbReference type="ARBA" id="ARBA00023157"/>
    </source>
</evidence>
<dbReference type="InterPro" id="IPR001254">
    <property type="entry name" value="Trypsin_dom"/>
</dbReference>
<feature type="signal peptide" evidence="2">
    <location>
        <begin position="1"/>
        <end position="18"/>
    </location>
</feature>
<dbReference type="PRINTS" id="PR00722">
    <property type="entry name" value="CHYMOTRYPSIN"/>
</dbReference>
<dbReference type="Proteomes" id="UP000007266">
    <property type="component" value="Linkage group 5"/>
</dbReference>
<dbReference type="STRING" id="7070.D6WN58"/>
<dbReference type="Pfam" id="PF00089">
    <property type="entry name" value="Trypsin"/>
    <property type="match status" value="1"/>
</dbReference>
<keyword evidence="5" id="KW-1185">Reference proteome</keyword>
<evidence type="ECO:0000313" key="4">
    <source>
        <dbReference type="EMBL" id="EFA04557.1"/>
    </source>
</evidence>
<feature type="chain" id="PRO_5003089935" evidence="2">
    <location>
        <begin position="19"/>
        <end position="261"/>
    </location>
</feature>
<keyword evidence="4" id="KW-0378">Hydrolase</keyword>
<dbReference type="InParanoid" id="D6WN58"/>
<evidence type="ECO:0000313" key="5">
    <source>
        <dbReference type="Proteomes" id="UP000007266"/>
    </source>
</evidence>
<dbReference type="CDD" id="cd00190">
    <property type="entry name" value="Tryp_SPc"/>
    <property type="match status" value="1"/>
</dbReference>
<dbReference type="PROSITE" id="PS50240">
    <property type="entry name" value="TRYPSIN_DOM"/>
    <property type="match status" value="1"/>
</dbReference>
<dbReference type="SUPFAM" id="SSF50494">
    <property type="entry name" value="Trypsin-like serine proteases"/>
    <property type="match status" value="1"/>
</dbReference>
<dbReference type="PANTHER" id="PTHR24260:SF136">
    <property type="entry name" value="GH08193P-RELATED"/>
    <property type="match status" value="1"/>
</dbReference>
<dbReference type="InterPro" id="IPR009003">
    <property type="entry name" value="Peptidase_S1_PA"/>
</dbReference>
<dbReference type="PANTHER" id="PTHR24260">
    <property type="match status" value="1"/>
</dbReference>
<dbReference type="EMBL" id="KQ971342">
    <property type="protein sequence ID" value="EFA04557.1"/>
    <property type="molecule type" value="Genomic_DNA"/>
</dbReference>
<dbReference type="eggNOG" id="KOG3627">
    <property type="taxonomic scope" value="Eukaryota"/>
</dbReference>
<dbReference type="GO" id="GO:0060322">
    <property type="term" value="P:head development"/>
    <property type="evidence" value="ECO:0000315"/>
    <property type="project" value="iBB"/>
</dbReference>
<reference evidence="4 5" key="1">
    <citation type="journal article" date="2008" name="Nature">
        <title>The genome of the model beetle and pest Tribolium castaneum.</title>
        <authorList>
            <consortium name="Tribolium Genome Sequencing Consortium"/>
            <person name="Richards S."/>
            <person name="Gibbs R.A."/>
            <person name="Weinstock G.M."/>
            <person name="Brown S.J."/>
            <person name="Denell R."/>
            <person name="Beeman R.W."/>
            <person name="Gibbs R."/>
            <person name="Beeman R.W."/>
            <person name="Brown S.J."/>
            <person name="Bucher G."/>
            <person name="Friedrich M."/>
            <person name="Grimmelikhuijzen C.J."/>
            <person name="Klingler M."/>
            <person name="Lorenzen M."/>
            <person name="Richards S."/>
            <person name="Roth S."/>
            <person name="Schroder R."/>
            <person name="Tautz D."/>
            <person name="Zdobnov E.M."/>
            <person name="Muzny D."/>
            <person name="Gibbs R.A."/>
            <person name="Weinstock G.M."/>
            <person name="Attaway T."/>
            <person name="Bell S."/>
            <person name="Buhay C.J."/>
            <person name="Chandrabose M.N."/>
            <person name="Chavez D."/>
            <person name="Clerk-Blankenburg K.P."/>
            <person name="Cree A."/>
            <person name="Dao M."/>
            <person name="Davis C."/>
            <person name="Chacko J."/>
            <person name="Dinh H."/>
            <person name="Dugan-Rocha S."/>
            <person name="Fowler G."/>
            <person name="Garner T.T."/>
            <person name="Garnes J."/>
            <person name="Gnirke A."/>
            <person name="Hawes A."/>
            <person name="Hernandez J."/>
            <person name="Hines S."/>
            <person name="Holder M."/>
            <person name="Hume J."/>
            <person name="Jhangiani S.N."/>
            <person name="Joshi V."/>
            <person name="Khan Z.M."/>
            <person name="Jackson L."/>
            <person name="Kovar C."/>
            <person name="Kowis A."/>
            <person name="Lee S."/>
            <person name="Lewis L.R."/>
            <person name="Margolis J."/>
            <person name="Morgan M."/>
            <person name="Nazareth L.V."/>
            <person name="Nguyen N."/>
            <person name="Okwuonu G."/>
            <person name="Parker D."/>
            <person name="Richards S."/>
            <person name="Ruiz S.J."/>
            <person name="Santibanez J."/>
            <person name="Savard J."/>
            <person name="Scherer S.E."/>
            <person name="Schneider B."/>
            <person name="Sodergren E."/>
            <person name="Tautz D."/>
            <person name="Vattahil S."/>
            <person name="Villasana D."/>
            <person name="White C.S."/>
            <person name="Wright R."/>
            <person name="Park Y."/>
            <person name="Beeman R.W."/>
            <person name="Lord J."/>
            <person name="Oppert B."/>
            <person name="Lorenzen M."/>
            <person name="Brown S."/>
            <person name="Wang L."/>
            <person name="Savard J."/>
            <person name="Tautz D."/>
            <person name="Richards S."/>
            <person name="Weinstock G."/>
            <person name="Gibbs R.A."/>
            <person name="Liu Y."/>
            <person name="Worley K."/>
            <person name="Weinstock G."/>
            <person name="Elsik C.G."/>
            <person name="Reese J.T."/>
            <person name="Elhaik E."/>
            <person name="Landan G."/>
            <person name="Graur D."/>
            <person name="Arensburger P."/>
            <person name="Atkinson P."/>
            <person name="Beeman R.W."/>
            <person name="Beidler J."/>
            <person name="Brown S.J."/>
            <person name="Demuth J.P."/>
            <person name="Drury D.W."/>
            <person name="Du Y.Z."/>
            <person name="Fujiwara H."/>
            <person name="Lorenzen M."/>
            <person name="Maselli V."/>
            <person name="Osanai M."/>
            <person name="Park Y."/>
            <person name="Robertson H.M."/>
            <person name="Tu Z."/>
            <person name="Wang J.J."/>
            <person name="Wang S."/>
            <person name="Richards S."/>
            <person name="Song H."/>
            <person name="Zhang L."/>
            <person name="Sodergren E."/>
            <person name="Werner D."/>
            <person name="Stanke M."/>
            <person name="Morgenstern B."/>
            <person name="Solovyev V."/>
            <person name="Kosarev P."/>
            <person name="Brown G."/>
            <person name="Chen H.C."/>
            <person name="Ermolaeva O."/>
            <person name="Hlavina W."/>
            <person name="Kapustin Y."/>
            <person name="Kiryutin B."/>
            <person name="Kitts P."/>
            <person name="Maglott D."/>
            <person name="Pruitt K."/>
            <person name="Sapojnikov V."/>
            <person name="Souvorov A."/>
            <person name="Mackey A.J."/>
            <person name="Waterhouse R.M."/>
            <person name="Wyder S."/>
            <person name="Zdobnov E.M."/>
            <person name="Zdobnov E.M."/>
            <person name="Wyder S."/>
            <person name="Kriventseva E.V."/>
            <person name="Kadowaki T."/>
            <person name="Bork P."/>
            <person name="Aranda M."/>
            <person name="Bao R."/>
            <person name="Beermann A."/>
            <person name="Berns N."/>
            <person name="Bolognesi R."/>
            <person name="Bonneton F."/>
            <person name="Bopp D."/>
            <person name="Brown S.J."/>
            <person name="Bucher G."/>
            <person name="Butts T."/>
            <person name="Chaumot A."/>
            <person name="Denell R.E."/>
            <person name="Ferrier D.E."/>
            <person name="Friedrich M."/>
            <person name="Gordon C.M."/>
            <person name="Jindra M."/>
            <person name="Klingler M."/>
            <person name="Lan Q."/>
            <person name="Lattorff H.M."/>
            <person name="Laudet V."/>
            <person name="von Levetsow C."/>
            <person name="Liu Z."/>
            <person name="Lutz R."/>
            <person name="Lynch J.A."/>
            <person name="da Fonseca R.N."/>
            <person name="Posnien N."/>
            <person name="Reuter R."/>
            <person name="Roth S."/>
            <person name="Savard J."/>
            <person name="Schinko J.B."/>
            <person name="Schmitt C."/>
            <person name="Schoppmeier M."/>
            <person name="Schroder R."/>
            <person name="Shippy T.D."/>
            <person name="Simonnet F."/>
            <person name="Marques-Souza H."/>
            <person name="Tautz D."/>
            <person name="Tomoyasu Y."/>
            <person name="Trauner J."/>
            <person name="Van der Zee M."/>
            <person name="Vervoort M."/>
            <person name="Wittkopp N."/>
            <person name="Wimmer E.A."/>
            <person name="Yang X."/>
            <person name="Jones A.K."/>
            <person name="Sattelle D.B."/>
            <person name="Ebert P.R."/>
            <person name="Nelson D."/>
            <person name="Scott J.G."/>
            <person name="Beeman R.W."/>
            <person name="Muthukrishnan S."/>
            <person name="Kramer K.J."/>
            <person name="Arakane Y."/>
            <person name="Beeman R.W."/>
            <person name="Zhu Q."/>
            <person name="Hogenkamp D."/>
            <person name="Dixit R."/>
            <person name="Oppert B."/>
            <person name="Jiang H."/>
            <person name="Zou Z."/>
            <person name="Marshall J."/>
            <person name="Elpidina E."/>
            <person name="Vinokurov K."/>
            <person name="Oppert C."/>
            <person name="Zou Z."/>
            <person name="Evans J."/>
            <person name="Lu Z."/>
            <person name="Zhao P."/>
            <person name="Sumathipala N."/>
            <person name="Altincicek B."/>
            <person name="Vilcinskas A."/>
            <person name="Williams M."/>
            <person name="Hultmark D."/>
            <person name="Hetru C."/>
            <person name="Jiang H."/>
            <person name="Grimmelikhuijzen C.J."/>
            <person name="Hauser F."/>
            <person name="Cazzamali G."/>
            <person name="Williamson M."/>
            <person name="Park Y."/>
            <person name="Li B."/>
            <person name="Tanaka Y."/>
            <person name="Predel R."/>
            <person name="Neupert S."/>
            <person name="Schachtner J."/>
            <person name="Verleyen P."/>
            <person name="Raible F."/>
            <person name="Bork P."/>
            <person name="Friedrich M."/>
            <person name="Walden K.K."/>
            <person name="Robertson H.M."/>
            <person name="Angeli S."/>
            <person name="Foret S."/>
            <person name="Bucher G."/>
            <person name="Schuetz S."/>
            <person name="Maleszka R."/>
            <person name="Wimmer E.A."/>
            <person name="Beeman R.W."/>
            <person name="Lorenzen M."/>
            <person name="Tomoyasu Y."/>
            <person name="Miller S.C."/>
            <person name="Grossmann D."/>
            <person name="Bucher G."/>
        </authorList>
    </citation>
    <scope>NUCLEOTIDE SEQUENCE [LARGE SCALE GENOMIC DNA]</scope>
    <source>
        <strain evidence="4 5">Georgia GA2</strain>
    </source>
</reference>